<dbReference type="InterPro" id="IPR013786">
    <property type="entry name" value="AcylCoA_DH/ox_N"/>
</dbReference>
<dbReference type="GO" id="GO:0003995">
    <property type="term" value="F:acyl-CoA dehydrogenase activity"/>
    <property type="evidence" value="ECO:0007669"/>
    <property type="project" value="TreeGrafter"/>
</dbReference>
<dbReference type="PANTHER" id="PTHR43884:SF20">
    <property type="entry name" value="ACYL-COA DEHYDROGENASE FADE28"/>
    <property type="match status" value="1"/>
</dbReference>
<feature type="domain" description="Acyl-CoA dehydrogenase/oxidase N-terminal" evidence="8">
    <location>
        <begin position="6"/>
        <end position="117"/>
    </location>
</feature>
<accession>A0A1U9V1J2</accession>
<feature type="domain" description="Acyl-CoA oxidase/dehydrogenase middle" evidence="7">
    <location>
        <begin position="122"/>
        <end position="196"/>
    </location>
</feature>
<evidence type="ECO:0000259" key="8">
    <source>
        <dbReference type="Pfam" id="PF02771"/>
    </source>
</evidence>
<dbReference type="Pfam" id="PF00441">
    <property type="entry name" value="Acyl-CoA_dh_1"/>
    <property type="match status" value="1"/>
</dbReference>
<dbReference type="AlphaFoldDB" id="A0A1U9V1J2"/>
<evidence type="ECO:0000256" key="5">
    <source>
        <dbReference type="ARBA" id="ARBA00023002"/>
    </source>
</evidence>
<dbReference type="InterPro" id="IPR036250">
    <property type="entry name" value="AcylCo_DH-like_C"/>
</dbReference>
<evidence type="ECO:0000256" key="3">
    <source>
        <dbReference type="ARBA" id="ARBA00022630"/>
    </source>
</evidence>
<comment type="similarity">
    <text evidence="2">Belongs to the acyl-CoA dehydrogenase family.</text>
</comment>
<dbReference type="Gene3D" id="1.10.540.10">
    <property type="entry name" value="Acyl-CoA dehydrogenase/oxidase, N-terminal domain"/>
    <property type="match status" value="1"/>
</dbReference>
<dbReference type="Proteomes" id="UP000189627">
    <property type="component" value="Chromosome 2"/>
</dbReference>
<dbReference type="InterPro" id="IPR037069">
    <property type="entry name" value="AcylCoA_DH/ox_N_sf"/>
</dbReference>
<dbReference type="KEGG" id="cuh:BJN34_32855"/>
<dbReference type="SUPFAM" id="SSF47203">
    <property type="entry name" value="Acyl-CoA dehydrogenase C-terminal domain-like"/>
    <property type="match status" value="1"/>
</dbReference>
<dbReference type="CDD" id="cd00567">
    <property type="entry name" value="ACAD"/>
    <property type="match status" value="1"/>
</dbReference>
<keyword evidence="3" id="KW-0285">Flavoprotein</keyword>
<evidence type="ECO:0000313" key="9">
    <source>
        <dbReference type="EMBL" id="AQV98669.1"/>
    </source>
</evidence>
<organism evidence="9 10">
    <name type="scientific">Cupriavidus necator</name>
    <name type="common">Alcaligenes eutrophus</name>
    <name type="synonym">Ralstonia eutropha</name>
    <dbReference type="NCBI Taxonomy" id="106590"/>
    <lineage>
        <taxon>Bacteria</taxon>
        <taxon>Pseudomonadati</taxon>
        <taxon>Pseudomonadota</taxon>
        <taxon>Betaproteobacteria</taxon>
        <taxon>Burkholderiales</taxon>
        <taxon>Burkholderiaceae</taxon>
        <taxon>Cupriavidus</taxon>
    </lineage>
</organism>
<evidence type="ECO:0000259" key="7">
    <source>
        <dbReference type="Pfam" id="PF02770"/>
    </source>
</evidence>
<comment type="cofactor">
    <cofactor evidence="1">
        <name>FAD</name>
        <dbReference type="ChEBI" id="CHEBI:57692"/>
    </cofactor>
</comment>
<protein>
    <submittedName>
        <fullName evidence="9">Acyl-CoA dehydrogenase</fullName>
    </submittedName>
</protein>
<dbReference type="InterPro" id="IPR006091">
    <property type="entry name" value="Acyl-CoA_Oxase/DH_mid-dom"/>
</dbReference>
<dbReference type="RefSeq" id="WP_078200916.1">
    <property type="nucleotide sequence ID" value="NZ_CP017758.1"/>
</dbReference>
<dbReference type="Pfam" id="PF02771">
    <property type="entry name" value="Acyl-CoA_dh_N"/>
    <property type="match status" value="1"/>
</dbReference>
<sequence length="388" mass="40474">MNFNLTDEQRLLQDSVRRFAEKDYDFAARSARVKSGEPCSRRHWATFAENGWLAAALPESAGGLGGTIIDTVLIAGELGRGLVVEPYLGSAVLAAQTLVAAATPDQLETLLPALADGSRRFALAYSEASSRGQPEPVATRAEPARGGFTLHGTKTLVLGGSDADAFIVSAMLTGEAGEGALCSLFLVPADAEGVDCISLPLHDGSWAAEVRFNGAFVPADGLLGEAGNAPAALSHGLAHAIAALCAELVGGMEKTIEITAAYLKVRKQFGVPIGSFQALQHRMADMAAELEVARSMLYALLASIENDGAQALARTVSQAKALVGRAARYVCGQGIQLHGGIGMTEEYTVGHYFKRAVVADVLFGNADLHEAGNARALQATLTGKEVQA</sequence>
<keyword evidence="5" id="KW-0560">Oxidoreductase</keyword>
<dbReference type="InterPro" id="IPR009075">
    <property type="entry name" value="AcylCo_DH/oxidase_C"/>
</dbReference>
<dbReference type="EMBL" id="CP017758">
    <property type="protein sequence ID" value="AQV98669.1"/>
    <property type="molecule type" value="Genomic_DNA"/>
</dbReference>
<evidence type="ECO:0000259" key="6">
    <source>
        <dbReference type="Pfam" id="PF00441"/>
    </source>
</evidence>
<evidence type="ECO:0000256" key="1">
    <source>
        <dbReference type="ARBA" id="ARBA00001974"/>
    </source>
</evidence>
<evidence type="ECO:0000313" key="10">
    <source>
        <dbReference type="Proteomes" id="UP000189627"/>
    </source>
</evidence>
<dbReference type="PANTHER" id="PTHR43884">
    <property type="entry name" value="ACYL-COA DEHYDROGENASE"/>
    <property type="match status" value="1"/>
</dbReference>
<dbReference type="Gene3D" id="2.40.110.10">
    <property type="entry name" value="Butyryl-CoA Dehydrogenase, subunit A, domain 2"/>
    <property type="match status" value="1"/>
</dbReference>
<dbReference type="InterPro" id="IPR009100">
    <property type="entry name" value="AcylCoA_DH/oxidase_NM_dom_sf"/>
</dbReference>
<gene>
    <name evidence="9" type="ORF">BJN34_32855</name>
</gene>
<evidence type="ECO:0000256" key="2">
    <source>
        <dbReference type="ARBA" id="ARBA00009347"/>
    </source>
</evidence>
<dbReference type="InterPro" id="IPR046373">
    <property type="entry name" value="Acyl-CoA_Oxase/DH_mid-dom_sf"/>
</dbReference>
<proteinExistence type="inferred from homology"/>
<evidence type="ECO:0000256" key="4">
    <source>
        <dbReference type="ARBA" id="ARBA00022827"/>
    </source>
</evidence>
<dbReference type="SUPFAM" id="SSF56645">
    <property type="entry name" value="Acyl-CoA dehydrogenase NM domain-like"/>
    <property type="match status" value="1"/>
</dbReference>
<name>A0A1U9V1J2_CUPNE</name>
<keyword evidence="4" id="KW-0274">FAD</keyword>
<reference evidence="10" key="1">
    <citation type="submission" date="2017-02" db="EMBL/GenBank/DDBJ databases">
        <title>Complete genome sequence of Cupriavidus necator strain NH9, a 3-chlorobenzoate degrader.</title>
        <authorList>
            <person name="Moriuchi R."/>
            <person name="Dohra H."/>
            <person name="Ogawa N."/>
        </authorList>
    </citation>
    <scope>NUCLEOTIDE SEQUENCE [LARGE SCALE GENOMIC DNA]</scope>
    <source>
        <strain evidence="10">NH9</strain>
    </source>
</reference>
<dbReference type="Gene3D" id="1.20.140.10">
    <property type="entry name" value="Butyryl-CoA Dehydrogenase, subunit A, domain 3"/>
    <property type="match status" value="1"/>
</dbReference>
<dbReference type="OrthoDB" id="9770681at2"/>
<dbReference type="Pfam" id="PF02770">
    <property type="entry name" value="Acyl-CoA_dh_M"/>
    <property type="match status" value="1"/>
</dbReference>
<dbReference type="GO" id="GO:0050660">
    <property type="term" value="F:flavin adenine dinucleotide binding"/>
    <property type="evidence" value="ECO:0007669"/>
    <property type="project" value="InterPro"/>
</dbReference>
<feature type="domain" description="Acyl-CoA dehydrogenase/oxidase C-terminal" evidence="6">
    <location>
        <begin position="235"/>
        <end position="371"/>
    </location>
</feature>